<organism evidence="1 2">
    <name type="scientific">Serratia silvae</name>
    <dbReference type="NCBI Taxonomy" id="2824122"/>
    <lineage>
        <taxon>Bacteria</taxon>
        <taxon>Pseudomonadati</taxon>
        <taxon>Pseudomonadota</taxon>
        <taxon>Gammaproteobacteria</taxon>
        <taxon>Enterobacterales</taxon>
        <taxon>Yersiniaceae</taxon>
        <taxon>Serratia</taxon>
    </lineage>
</organism>
<evidence type="ECO:0000313" key="2">
    <source>
        <dbReference type="Proteomes" id="UP001165275"/>
    </source>
</evidence>
<reference evidence="1" key="1">
    <citation type="submission" date="2021-04" db="EMBL/GenBank/DDBJ databases">
        <title>Genome sequence of Serratia sp. arafor3.</title>
        <authorList>
            <person name="Besaury L."/>
        </authorList>
    </citation>
    <scope>NUCLEOTIDE SEQUENCE</scope>
    <source>
        <strain evidence="1">Arafor3</strain>
    </source>
</reference>
<sequence length="80" mass="8575">MTGKQAGKPLSFKACVMMRLADKIHAKLGKILGLHAVASGSFFSRYTSPADNRLSQPKIGSITQTALVIGRIGYIAEVKQ</sequence>
<accession>A0ABT0K6Y1</accession>
<comment type="caution">
    <text evidence="1">The sequence shown here is derived from an EMBL/GenBank/DDBJ whole genome shotgun (WGS) entry which is preliminary data.</text>
</comment>
<protein>
    <submittedName>
        <fullName evidence="1">DUF4102 domain-containing protein</fullName>
    </submittedName>
</protein>
<name>A0ABT0K6Y1_9GAMM</name>
<dbReference type="RefSeq" id="WP_248944079.1">
    <property type="nucleotide sequence ID" value="NZ_CBCSGY010000083.1"/>
</dbReference>
<keyword evidence="2" id="KW-1185">Reference proteome</keyword>
<gene>
    <name evidence="1" type="ORF">KAJ71_01660</name>
</gene>
<dbReference type="EMBL" id="JAGQDC010000001">
    <property type="protein sequence ID" value="MCL1027756.1"/>
    <property type="molecule type" value="Genomic_DNA"/>
</dbReference>
<evidence type="ECO:0000313" key="1">
    <source>
        <dbReference type="EMBL" id="MCL1027756.1"/>
    </source>
</evidence>
<proteinExistence type="predicted"/>
<dbReference type="Proteomes" id="UP001165275">
    <property type="component" value="Unassembled WGS sequence"/>
</dbReference>